<accession>A0AAW9SBK0</accession>
<reference evidence="2 3" key="1">
    <citation type="submission" date="2024-04" db="EMBL/GenBank/DDBJ databases">
        <title>Novel genus in family Flammeovirgaceae.</title>
        <authorList>
            <person name="Nguyen T.H."/>
            <person name="Vuong T.Q."/>
            <person name="Le H."/>
            <person name="Kim S.-G."/>
        </authorList>
    </citation>
    <scope>NUCLEOTIDE SEQUENCE [LARGE SCALE GENOMIC DNA]</scope>
    <source>
        <strain evidence="2 3">JCM 23209</strain>
    </source>
</reference>
<evidence type="ECO:0000313" key="3">
    <source>
        <dbReference type="Proteomes" id="UP001403385"/>
    </source>
</evidence>
<dbReference type="SUPFAM" id="SSF52266">
    <property type="entry name" value="SGNH hydrolase"/>
    <property type="match status" value="1"/>
</dbReference>
<dbReference type="AlphaFoldDB" id="A0AAW9SBK0"/>
<dbReference type="RefSeq" id="WP_346820887.1">
    <property type="nucleotide sequence ID" value="NZ_JBDKWZ010000004.1"/>
</dbReference>
<comment type="caution">
    <text evidence="2">The sequence shown here is derived from an EMBL/GenBank/DDBJ whole genome shotgun (WGS) entry which is preliminary data.</text>
</comment>
<evidence type="ECO:0000256" key="1">
    <source>
        <dbReference type="SAM" id="Phobius"/>
    </source>
</evidence>
<proteinExistence type="predicted"/>
<dbReference type="EMBL" id="JBDKWZ010000004">
    <property type="protein sequence ID" value="MEN7548106.1"/>
    <property type="molecule type" value="Genomic_DNA"/>
</dbReference>
<sequence length="435" mass="50005">MIIQPTKINRKLLLLALGLFVFLLAAQFLFLFATLFGFFLSLLTGAFAAIKTLLTQFPIHGSLYVWTFSVMGLFLFATPVVFRLNANTKAVMMNTAFLILALGAFEYYLGWQHAQPSQEQVPPSQQVHVDITPGFARLSDTLGYVPKANFVAETKGYLQEKVLYEATYTIDKHGQRITPSVREESNAKGLLFFGCSFTFGECLNDEEALPYLCGQQFQEQYKAYNFGFKGYGTHHSYAALDFGLVEEIVDKAPKYAIYTAIPDHVRRNVNLKFWGHHDPKYELTPEGKVRFAGYFDDQPEKESSDFKNLYGQLLEGSNIYQLFFSQQNREINSEDKELFFALTEGMREKIAQKYPDCEFHIIFWDYFDKGKREALSEELLNGLTQRNFQVHSIHEIIPEYKDHPGDYLIYPPYETHPNGKANRKVAQYIAEKIIQ</sequence>
<gene>
    <name evidence="2" type="ORF">AAG747_09300</name>
</gene>
<protein>
    <submittedName>
        <fullName evidence="2">Uncharacterized protein</fullName>
    </submittedName>
</protein>
<keyword evidence="1" id="KW-0472">Membrane</keyword>
<keyword evidence="1" id="KW-0812">Transmembrane</keyword>
<name>A0AAW9SBK0_9BACT</name>
<dbReference type="Proteomes" id="UP001403385">
    <property type="component" value="Unassembled WGS sequence"/>
</dbReference>
<organism evidence="2 3">
    <name type="scientific">Rapidithrix thailandica</name>
    <dbReference type="NCBI Taxonomy" id="413964"/>
    <lineage>
        <taxon>Bacteria</taxon>
        <taxon>Pseudomonadati</taxon>
        <taxon>Bacteroidota</taxon>
        <taxon>Cytophagia</taxon>
        <taxon>Cytophagales</taxon>
        <taxon>Flammeovirgaceae</taxon>
        <taxon>Rapidithrix</taxon>
    </lineage>
</organism>
<feature type="transmembrane region" description="Helical" evidence="1">
    <location>
        <begin position="64"/>
        <end position="84"/>
    </location>
</feature>
<keyword evidence="1" id="KW-1133">Transmembrane helix</keyword>
<keyword evidence="3" id="KW-1185">Reference proteome</keyword>
<evidence type="ECO:0000313" key="2">
    <source>
        <dbReference type="EMBL" id="MEN7548106.1"/>
    </source>
</evidence>
<feature type="transmembrane region" description="Helical" evidence="1">
    <location>
        <begin position="91"/>
        <end position="111"/>
    </location>
</feature>